<evidence type="ECO:0000259" key="4">
    <source>
        <dbReference type="PROSITE" id="PS51918"/>
    </source>
</evidence>
<accession>A0ABW4J918</accession>
<keyword evidence="3" id="KW-0004">4Fe-4S</keyword>
<keyword evidence="3" id="KW-0408">Iron</keyword>
<dbReference type="EMBL" id="JBHTOP010000026">
    <property type="protein sequence ID" value="MFD1672854.1"/>
    <property type="molecule type" value="Genomic_DNA"/>
</dbReference>
<keyword evidence="3" id="KW-0479">Metal-binding</keyword>
<dbReference type="Pfam" id="PF06969">
    <property type="entry name" value="HemN_C"/>
    <property type="match status" value="1"/>
</dbReference>
<dbReference type="InterPro" id="IPR006638">
    <property type="entry name" value="Elp3/MiaA/NifB-like_rSAM"/>
</dbReference>
<dbReference type="SFLD" id="SFLDS00029">
    <property type="entry name" value="Radical_SAM"/>
    <property type="match status" value="1"/>
</dbReference>
<evidence type="ECO:0000256" key="1">
    <source>
        <dbReference type="ARBA" id="ARBA00006100"/>
    </source>
</evidence>
<evidence type="ECO:0000256" key="2">
    <source>
        <dbReference type="ARBA" id="ARBA00017228"/>
    </source>
</evidence>
<proteinExistence type="inferred from homology"/>
<dbReference type="RefSeq" id="WP_125712999.1">
    <property type="nucleotide sequence ID" value="NZ_JBHTOP010000026.1"/>
</dbReference>
<comment type="caution">
    <text evidence="5">The sequence shown here is derived from an EMBL/GenBank/DDBJ whole genome shotgun (WGS) entry which is preliminary data.</text>
</comment>
<dbReference type="SMART" id="SM00729">
    <property type="entry name" value="Elp3"/>
    <property type="match status" value="1"/>
</dbReference>
<comment type="similarity">
    <text evidence="1">Belongs to the anaerobic coproporphyrinogen-III oxidase family. HemW subfamily.</text>
</comment>
<keyword evidence="3" id="KW-0411">Iron-sulfur</keyword>
<dbReference type="NCBIfam" id="TIGR00539">
    <property type="entry name" value="hemN_rel"/>
    <property type="match status" value="1"/>
</dbReference>
<dbReference type="InterPro" id="IPR010723">
    <property type="entry name" value="HemN_C"/>
</dbReference>
<feature type="domain" description="Radical SAM core" evidence="4">
    <location>
        <begin position="3"/>
        <end position="239"/>
    </location>
</feature>
<dbReference type="InterPro" id="IPR058240">
    <property type="entry name" value="rSAM_sf"/>
</dbReference>
<evidence type="ECO:0000313" key="5">
    <source>
        <dbReference type="EMBL" id="MFD1672854.1"/>
    </source>
</evidence>
<organism evidence="5 6">
    <name type="scientific">Agrilactobacillus yilanensis</name>
    <dbReference type="NCBI Taxonomy" id="2485997"/>
    <lineage>
        <taxon>Bacteria</taxon>
        <taxon>Bacillati</taxon>
        <taxon>Bacillota</taxon>
        <taxon>Bacilli</taxon>
        <taxon>Lactobacillales</taxon>
        <taxon>Lactobacillaceae</taxon>
        <taxon>Agrilactobacillus</taxon>
    </lineage>
</organism>
<dbReference type="Gene3D" id="3.80.30.20">
    <property type="entry name" value="tm_1862 like domain"/>
    <property type="match status" value="1"/>
</dbReference>
<keyword evidence="3" id="KW-0963">Cytoplasm</keyword>
<dbReference type="SUPFAM" id="SSF102114">
    <property type="entry name" value="Radical SAM enzymes"/>
    <property type="match status" value="1"/>
</dbReference>
<keyword evidence="3" id="KW-0349">Heme</keyword>
<dbReference type="CDD" id="cd01335">
    <property type="entry name" value="Radical_SAM"/>
    <property type="match status" value="1"/>
</dbReference>
<keyword evidence="3" id="KW-0949">S-adenosyl-L-methionine</keyword>
<reference evidence="6" key="1">
    <citation type="journal article" date="2019" name="Int. J. Syst. Evol. Microbiol.">
        <title>The Global Catalogue of Microorganisms (GCM) 10K type strain sequencing project: providing services to taxonomists for standard genome sequencing and annotation.</title>
        <authorList>
            <consortium name="The Broad Institute Genomics Platform"/>
            <consortium name="The Broad Institute Genome Sequencing Center for Infectious Disease"/>
            <person name="Wu L."/>
            <person name="Ma J."/>
        </authorList>
    </citation>
    <scope>NUCLEOTIDE SEQUENCE [LARGE SCALE GENOMIC DNA]</scope>
    <source>
        <strain evidence="6">CCM 8896</strain>
    </source>
</reference>
<protein>
    <recommendedName>
        <fullName evidence="2 3">Heme chaperone HemW</fullName>
    </recommendedName>
</protein>
<dbReference type="InterPro" id="IPR023404">
    <property type="entry name" value="rSAM_horseshoe"/>
</dbReference>
<dbReference type="PANTHER" id="PTHR13932:SF5">
    <property type="entry name" value="RADICAL S-ADENOSYL METHIONINE DOMAIN-CONTAINING PROTEIN 1, MITOCHONDRIAL"/>
    <property type="match status" value="1"/>
</dbReference>
<dbReference type="Pfam" id="PF04055">
    <property type="entry name" value="Radical_SAM"/>
    <property type="match status" value="1"/>
</dbReference>
<dbReference type="Proteomes" id="UP001597267">
    <property type="component" value="Unassembled WGS sequence"/>
</dbReference>
<name>A0ABW4J918_9LACO</name>
<dbReference type="SFLD" id="SFLDF00562">
    <property type="entry name" value="HemN-like__clustered_with_heat"/>
    <property type="match status" value="1"/>
</dbReference>
<dbReference type="InterPro" id="IPR004559">
    <property type="entry name" value="HemW-like"/>
</dbReference>
<evidence type="ECO:0000256" key="3">
    <source>
        <dbReference type="RuleBase" id="RU364116"/>
    </source>
</evidence>
<dbReference type="SFLD" id="SFLDG01065">
    <property type="entry name" value="anaerobic_coproporphyrinogen-I"/>
    <property type="match status" value="1"/>
</dbReference>
<dbReference type="InterPro" id="IPR034505">
    <property type="entry name" value="Coproporphyrinogen-III_oxidase"/>
</dbReference>
<sequence>MVIKQPQEASIYIHIPFCDFICYYCDFNKVFIEDQPVDAYIELLLKEMRLTLAAHASEKIKTIYIGGGTPSSLSPKQLDRLLQGIRELIPQSVEEFTIECNPNNLLDQQRLTVMKNYGVDRLSIGVQSFDDKVLKKIGRKHTGEDAKVAIANARKVGFENISIDLIFRLPGQDLADFKDTLNQALDLELPHYATYSLILEHKTIFYNLQRQGRLHLPSEDVEADMYDLALETFKKHGLAQYEISNFAKPGLESKHNLMYWQNNHYFGFGAGAYGYIDNDRYHNNGPIQQYMAPLQADKLPIFQRHLVPLSEQIEEELFLGLRLNQGVSDAKFKAKYGYSLRDVYGRVIDEQIAKGLMAEVAGYVRLTEKGRFFGNDVFAEFLLDDRT</sequence>
<comment type="function">
    <text evidence="3">Probably acts as a heme chaperone, transferring heme to an unknown acceptor. Binds one molecule of heme per monomer, possibly covalently. Binds 1 [4Fe-4S] cluster. The cluster is coordinated with 3 cysteines and an exchangeable S-adenosyl-L-methionine.</text>
</comment>
<evidence type="ECO:0000313" key="6">
    <source>
        <dbReference type="Proteomes" id="UP001597267"/>
    </source>
</evidence>
<dbReference type="SFLD" id="SFLDG01082">
    <property type="entry name" value="B12-binding_domain_containing"/>
    <property type="match status" value="1"/>
</dbReference>
<gene>
    <name evidence="5" type="primary">hemW</name>
    <name evidence="5" type="ORF">ACFQ5M_12145</name>
</gene>
<keyword evidence="3" id="KW-0143">Chaperone</keyword>
<dbReference type="PROSITE" id="PS51918">
    <property type="entry name" value="RADICAL_SAM"/>
    <property type="match status" value="1"/>
</dbReference>
<dbReference type="SFLD" id="SFLDF00288">
    <property type="entry name" value="HemN-like__clustered_with_nucl"/>
    <property type="match status" value="1"/>
</dbReference>
<keyword evidence="6" id="KW-1185">Reference proteome</keyword>
<dbReference type="InterPro" id="IPR007197">
    <property type="entry name" value="rSAM"/>
</dbReference>
<dbReference type="PANTHER" id="PTHR13932">
    <property type="entry name" value="COPROPORPHYRINIGEN III OXIDASE"/>
    <property type="match status" value="1"/>
</dbReference>
<comment type="subcellular location">
    <subcellularLocation>
        <location evidence="3">Cytoplasm</location>
    </subcellularLocation>
</comment>